<accession>A0AAN6WT21</accession>
<keyword evidence="3" id="KW-1185">Reference proteome</keyword>
<feature type="signal peptide" evidence="1">
    <location>
        <begin position="1"/>
        <end position="23"/>
    </location>
</feature>
<feature type="chain" id="PRO_5042865480" evidence="1">
    <location>
        <begin position="24"/>
        <end position="354"/>
    </location>
</feature>
<sequence>MIRPVGLVGTTAALVALLSPATAQISGCADVGCPLDPETSIPLCDLKPFKAPFQAIGVTRIPTDIPALQGLSLTLGASVNATITGVEYGDSYDTQTTVLFNTPKGFNKDKDIGGCALFFDSVNDETVNFGTNGNEVKTSQGTCSQALSESCVSALLKRAKEVSVQGLSLKAACDKMEEAFDGEVDRACSDFAVDGYSYTEERDLKVFSPSAIPITGVPLKTVHRQLDWVSEPVEIQETDDASACWPTLPVGKDERPVITGIYSSRFATNIEELAGKKFYRVMPVLTIFLPMADSGGEASLSQTEAQLTCVKVVEETSFFSENFWVPVKRSEGGRLVASSALGVSMLAGALAMLL</sequence>
<gene>
    <name evidence="2" type="ORF">QBC35DRAFT_297153</name>
</gene>
<name>A0AAN6WT21_9PEZI</name>
<proteinExistence type="predicted"/>
<dbReference type="Proteomes" id="UP001302126">
    <property type="component" value="Unassembled WGS sequence"/>
</dbReference>
<dbReference type="AlphaFoldDB" id="A0AAN6WT21"/>
<evidence type="ECO:0000256" key="1">
    <source>
        <dbReference type="SAM" id="SignalP"/>
    </source>
</evidence>
<comment type="caution">
    <text evidence="2">The sequence shown here is derived from an EMBL/GenBank/DDBJ whole genome shotgun (WGS) entry which is preliminary data.</text>
</comment>
<reference evidence="2" key="1">
    <citation type="journal article" date="2023" name="Mol. Phylogenet. Evol.">
        <title>Genome-scale phylogeny and comparative genomics of the fungal order Sordariales.</title>
        <authorList>
            <person name="Hensen N."/>
            <person name="Bonometti L."/>
            <person name="Westerberg I."/>
            <person name="Brannstrom I.O."/>
            <person name="Guillou S."/>
            <person name="Cros-Aarteil S."/>
            <person name="Calhoun S."/>
            <person name="Haridas S."/>
            <person name="Kuo A."/>
            <person name="Mondo S."/>
            <person name="Pangilinan J."/>
            <person name="Riley R."/>
            <person name="LaButti K."/>
            <person name="Andreopoulos B."/>
            <person name="Lipzen A."/>
            <person name="Chen C."/>
            <person name="Yan M."/>
            <person name="Daum C."/>
            <person name="Ng V."/>
            <person name="Clum A."/>
            <person name="Steindorff A."/>
            <person name="Ohm R.A."/>
            <person name="Martin F."/>
            <person name="Silar P."/>
            <person name="Natvig D.O."/>
            <person name="Lalanne C."/>
            <person name="Gautier V."/>
            <person name="Ament-Velasquez S.L."/>
            <person name="Kruys A."/>
            <person name="Hutchinson M.I."/>
            <person name="Powell A.J."/>
            <person name="Barry K."/>
            <person name="Miller A.N."/>
            <person name="Grigoriev I.V."/>
            <person name="Debuchy R."/>
            <person name="Gladieux P."/>
            <person name="Hiltunen Thoren M."/>
            <person name="Johannesson H."/>
        </authorList>
    </citation>
    <scope>NUCLEOTIDE SEQUENCE</scope>
    <source>
        <strain evidence="2">PSN309</strain>
    </source>
</reference>
<protein>
    <submittedName>
        <fullName evidence="2">Uncharacterized protein</fullName>
    </submittedName>
</protein>
<organism evidence="2 3">
    <name type="scientific">Podospora australis</name>
    <dbReference type="NCBI Taxonomy" id="1536484"/>
    <lineage>
        <taxon>Eukaryota</taxon>
        <taxon>Fungi</taxon>
        <taxon>Dikarya</taxon>
        <taxon>Ascomycota</taxon>
        <taxon>Pezizomycotina</taxon>
        <taxon>Sordariomycetes</taxon>
        <taxon>Sordariomycetidae</taxon>
        <taxon>Sordariales</taxon>
        <taxon>Podosporaceae</taxon>
        <taxon>Podospora</taxon>
    </lineage>
</organism>
<dbReference type="EMBL" id="MU864440">
    <property type="protein sequence ID" value="KAK4185787.1"/>
    <property type="molecule type" value="Genomic_DNA"/>
</dbReference>
<keyword evidence="1" id="KW-0732">Signal</keyword>
<evidence type="ECO:0000313" key="2">
    <source>
        <dbReference type="EMBL" id="KAK4185787.1"/>
    </source>
</evidence>
<reference evidence="2" key="2">
    <citation type="submission" date="2023-05" db="EMBL/GenBank/DDBJ databases">
        <authorList>
            <consortium name="Lawrence Berkeley National Laboratory"/>
            <person name="Steindorff A."/>
            <person name="Hensen N."/>
            <person name="Bonometti L."/>
            <person name="Westerberg I."/>
            <person name="Brannstrom I.O."/>
            <person name="Guillou S."/>
            <person name="Cros-Aarteil S."/>
            <person name="Calhoun S."/>
            <person name="Haridas S."/>
            <person name="Kuo A."/>
            <person name="Mondo S."/>
            <person name="Pangilinan J."/>
            <person name="Riley R."/>
            <person name="Labutti K."/>
            <person name="Andreopoulos B."/>
            <person name="Lipzen A."/>
            <person name="Chen C."/>
            <person name="Yanf M."/>
            <person name="Daum C."/>
            <person name="Ng V."/>
            <person name="Clum A."/>
            <person name="Ohm R."/>
            <person name="Martin F."/>
            <person name="Silar P."/>
            <person name="Natvig D."/>
            <person name="Lalanne C."/>
            <person name="Gautier V."/>
            <person name="Ament-Velasquez S.L."/>
            <person name="Kruys A."/>
            <person name="Hutchinson M.I."/>
            <person name="Powell A.J."/>
            <person name="Barry K."/>
            <person name="Miller A.N."/>
            <person name="Grigoriev I.V."/>
            <person name="Debuchy R."/>
            <person name="Gladieux P."/>
            <person name="Thoren M.H."/>
            <person name="Johannesson H."/>
        </authorList>
    </citation>
    <scope>NUCLEOTIDE SEQUENCE</scope>
    <source>
        <strain evidence="2">PSN309</strain>
    </source>
</reference>
<evidence type="ECO:0000313" key="3">
    <source>
        <dbReference type="Proteomes" id="UP001302126"/>
    </source>
</evidence>